<reference evidence="2" key="1">
    <citation type="submission" date="2022-07" db="EMBL/GenBank/DDBJ databases">
        <title>Phylogenomic reconstructions and comparative analyses of Kickxellomycotina fungi.</title>
        <authorList>
            <person name="Reynolds N.K."/>
            <person name="Stajich J.E."/>
            <person name="Barry K."/>
            <person name="Grigoriev I.V."/>
            <person name="Crous P."/>
            <person name="Smith M.E."/>
        </authorList>
    </citation>
    <scope>NUCLEOTIDE SEQUENCE</scope>
    <source>
        <strain evidence="2">NBRC 105413</strain>
    </source>
</reference>
<dbReference type="AlphaFoldDB" id="A0A9W8CLY9"/>
<evidence type="ECO:0000313" key="3">
    <source>
        <dbReference type="Proteomes" id="UP001145021"/>
    </source>
</evidence>
<comment type="caution">
    <text evidence="2">The sequence shown here is derived from an EMBL/GenBank/DDBJ whole genome shotgun (WGS) entry which is preliminary data.</text>
</comment>
<gene>
    <name evidence="2" type="ORF">LPJ64_001384</name>
</gene>
<sequence length="323" mass="35642">MLRRSCHRWLQPLSHTLPIQCRHSFSVLSAQLAPTTSAFCVIGDEILNGKALDANSQVFAQRCFALGVELEKIEIVPDKHQAIIESVQHLSRKYDIVFTSGGIGPTHDDITYEAIGRAFSCNLRYHEPTMARMRQIMARRASSNHARWTAPDPKGTPDQIACARMALLPEPAAVTYPCDQYWVPVVCVNQNVHIFPGIPRLFAEMVTAYLPGLVSRLSSHAPQAFVRILIGTQLRESVIAPVLEKLQARYAPMGIKLGSYPNWLPPQLQKQQEGSGSKSGSEIGIKTSEPLVVLSAIGKDACSLDACKQDLCELLEGFEIKSI</sequence>
<protein>
    <recommendedName>
        <fullName evidence="1">MoaB/Mog domain-containing protein</fullName>
    </recommendedName>
</protein>
<dbReference type="PANTHER" id="PTHR47675">
    <property type="entry name" value="MOLYBDOPTERIN BINDING DOMAIN PROTEIN (AFU_ORTHOLOGUE AFUA_5G11210)"/>
    <property type="match status" value="1"/>
</dbReference>
<keyword evidence="3" id="KW-1185">Reference proteome</keyword>
<proteinExistence type="predicted"/>
<dbReference type="Gene3D" id="3.40.980.10">
    <property type="entry name" value="MoaB/Mog-like domain"/>
    <property type="match status" value="1"/>
</dbReference>
<dbReference type="SMART" id="SM00852">
    <property type="entry name" value="MoCF_biosynth"/>
    <property type="match status" value="1"/>
</dbReference>
<dbReference type="PANTHER" id="PTHR47675:SF1">
    <property type="entry name" value="MOLYBDOPTERIN BINDING DOMAIN PROTEIN (AFU_ORTHOLOGUE AFUA_5G11210)"/>
    <property type="match status" value="1"/>
</dbReference>
<name>A0A9W8CLY9_9FUNG</name>
<accession>A0A9W8CLY9</accession>
<dbReference type="GO" id="GO:0042726">
    <property type="term" value="P:flavin-containing compound metabolic process"/>
    <property type="evidence" value="ECO:0007669"/>
    <property type="project" value="TreeGrafter"/>
</dbReference>
<evidence type="ECO:0000313" key="2">
    <source>
        <dbReference type="EMBL" id="KAJ1647199.1"/>
    </source>
</evidence>
<dbReference type="EMBL" id="JANBOH010000036">
    <property type="protein sequence ID" value="KAJ1647199.1"/>
    <property type="molecule type" value="Genomic_DNA"/>
</dbReference>
<dbReference type="InterPro" id="IPR036425">
    <property type="entry name" value="MoaB/Mog-like_dom_sf"/>
</dbReference>
<feature type="domain" description="MoaB/Mog" evidence="1">
    <location>
        <begin position="38"/>
        <end position="216"/>
    </location>
</feature>
<organism evidence="2 3">
    <name type="scientific">Coemansia asiatica</name>
    <dbReference type="NCBI Taxonomy" id="1052880"/>
    <lineage>
        <taxon>Eukaryota</taxon>
        <taxon>Fungi</taxon>
        <taxon>Fungi incertae sedis</taxon>
        <taxon>Zoopagomycota</taxon>
        <taxon>Kickxellomycotina</taxon>
        <taxon>Kickxellomycetes</taxon>
        <taxon>Kickxellales</taxon>
        <taxon>Kickxellaceae</taxon>
        <taxon>Coemansia</taxon>
    </lineage>
</organism>
<dbReference type="SUPFAM" id="SSF53218">
    <property type="entry name" value="Molybdenum cofactor biosynthesis proteins"/>
    <property type="match status" value="1"/>
</dbReference>
<evidence type="ECO:0000259" key="1">
    <source>
        <dbReference type="SMART" id="SM00852"/>
    </source>
</evidence>
<dbReference type="Pfam" id="PF00994">
    <property type="entry name" value="MoCF_biosynth"/>
    <property type="match status" value="1"/>
</dbReference>
<dbReference type="GO" id="GO:0047884">
    <property type="term" value="F:FAD diphosphatase activity"/>
    <property type="evidence" value="ECO:0007669"/>
    <property type="project" value="TreeGrafter"/>
</dbReference>
<dbReference type="InterPro" id="IPR001453">
    <property type="entry name" value="MoaB/Mog_dom"/>
</dbReference>
<dbReference type="CDD" id="cd00885">
    <property type="entry name" value="cinA"/>
    <property type="match status" value="1"/>
</dbReference>
<dbReference type="Proteomes" id="UP001145021">
    <property type="component" value="Unassembled WGS sequence"/>
</dbReference>